<dbReference type="OrthoDB" id="7876264at2"/>
<keyword evidence="1" id="KW-1133">Transmembrane helix</keyword>
<evidence type="ECO:0000256" key="1">
    <source>
        <dbReference type="SAM" id="Phobius"/>
    </source>
</evidence>
<accession>A0A074JWE3</accession>
<dbReference type="EMBL" id="AUNB01000027">
    <property type="protein sequence ID" value="KEO59923.1"/>
    <property type="molecule type" value="Genomic_DNA"/>
</dbReference>
<reference evidence="2 3" key="1">
    <citation type="journal article" date="2015" name="Antonie Van Leeuwenhoek">
        <title>Thioclava indica sp. nov., isolated from surface seawater of the Indian Ocean.</title>
        <authorList>
            <person name="Liu Y."/>
            <person name="Lai Q."/>
            <person name="Du J."/>
            <person name="Xu H."/>
            <person name="Jiang L."/>
            <person name="Shao Z."/>
        </authorList>
    </citation>
    <scope>NUCLEOTIDE SEQUENCE [LARGE SCALE GENOMIC DNA]</scope>
    <source>
        <strain evidence="2 3">DT23-4</strain>
    </source>
</reference>
<keyword evidence="1" id="KW-0812">Transmembrane</keyword>
<keyword evidence="1" id="KW-0472">Membrane</keyword>
<evidence type="ECO:0000313" key="3">
    <source>
        <dbReference type="Proteomes" id="UP000027471"/>
    </source>
</evidence>
<comment type="caution">
    <text evidence="2">The sequence shown here is derived from an EMBL/GenBank/DDBJ whole genome shotgun (WGS) entry which is preliminary data.</text>
</comment>
<evidence type="ECO:0000313" key="2">
    <source>
        <dbReference type="EMBL" id="KEO59923.1"/>
    </source>
</evidence>
<organism evidence="2 3">
    <name type="scientific">Thioclava indica</name>
    <dbReference type="NCBI Taxonomy" id="1353528"/>
    <lineage>
        <taxon>Bacteria</taxon>
        <taxon>Pseudomonadati</taxon>
        <taxon>Pseudomonadota</taxon>
        <taxon>Alphaproteobacteria</taxon>
        <taxon>Rhodobacterales</taxon>
        <taxon>Paracoccaceae</taxon>
        <taxon>Thioclava</taxon>
    </lineage>
</organism>
<dbReference type="RefSeq" id="WP_038130740.1">
    <property type="nucleotide sequence ID" value="NZ_AUNB01000027.1"/>
</dbReference>
<gene>
    <name evidence="2" type="ORF">DT23_15415</name>
</gene>
<name>A0A074JWE3_9RHOB</name>
<dbReference type="eggNOG" id="ENOG502ZCPD">
    <property type="taxonomic scope" value="Bacteria"/>
</dbReference>
<sequence length="77" mass="7935">MTTTTAEHGVTPPVVDTQDHAHDTAHVNPRIAYLIAFVTVALAVGLIATMGLGGLILWGVGATWIMLALLVLMTAGG</sequence>
<dbReference type="Proteomes" id="UP000027471">
    <property type="component" value="Unassembled WGS sequence"/>
</dbReference>
<proteinExistence type="predicted"/>
<protein>
    <submittedName>
        <fullName evidence="2">Uncharacterized protein</fullName>
    </submittedName>
</protein>
<feature type="transmembrane region" description="Helical" evidence="1">
    <location>
        <begin position="31"/>
        <end position="49"/>
    </location>
</feature>
<dbReference type="AlphaFoldDB" id="A0A074JWE3"/>
<keyword evidence="3" id="KW-1185">Reference proteome</keyword>
<dbReference type="STRING" id="1353528.DT23_15415"/>
<feature type="transmembrane region" description="Helical" evidence="1">
    <location>
        <begin position="55"/>
        <end position="75"/>
    </location>
</feature>